<dbReference type="InterPro" id="IPR011701">
    <property type="entry name" value="MFS"/>
</dbReference>
<feature type="transmembrane region" description="Helical" evidence="5">
    <location>
        <begin position="134"/>
        <end position="156"/>
    </location>
</feature>
<sequence>MSDQFPLRPVLLACLIVSIGQLSVGLLFPALPSIAQHFSLNAEQVQRLISYYLLGFGPSQLFYGPLSDAIGRKPVLLIGIAVSIIGLTLTVIGGDHFSLLLWGRFLQGLGAGCCAVLARASLRDSYSYRHLAQAMTWLGIVASFCPIVAPVIGGFVNHHFGWLSVFVVMLSYIGLVWLTLSVCFSETVNTKSHVPPLKTVLVIIGS</sequence>
<keyword evidence="2 5" id="KW-0812">Transmembrane</keyword>
<dbReference type="GO" id="GO:0005886">
    <property type="term" value="C:plasma membrane"/>
    <property type="evidence" value="ECO:0007669"/>
    <property type="project" value="TreeGrafter"/>
</dbReference>
<evidence type="ECO:0000313" key="8">
    <source>
        <dbReference type="Proteomes" id="UP000190162"/>
    </source>
</evidence>
<gene>
    <name evidence="7" type="ORF">SAMN02745132_02957</name>
</gene>
<dbReference type="Pfam" id="PF07690">
    <property type="entry name" value="MFS_1"/>
    <property type="match status" value="1"/>
</dbReference>
<name>A0A1T4V1E1_9GAMM</name>
<keyword evidence="3 5" id="KW-1133">Transmembrane helix</keyword>
<evidence type="ECO:0000313" key="7">
    <source>
        <dbReference type="EMBL" id="SKA58461.1"/>
    </source>
</evidence>
<organism evidence="7 8">
    <name type="scientific">Enterovibrio nigricans DSM 22720</name>
    <dbReference type="NCBI Taxonomy" id="1121868"/>
    <lineage>
        <taxon>Bacteria</taxon>
        <taxon>Pseudomonadati</taxon>
        <taxon>Pseudomonadota</taxon>
        <taxon>Gammaproteobacteria</taxon>
        <taxon>Vibrionales</taxon>
        <taxon>Vibrionaceae</taxon>
        <taxon>Enterovibrio</taxon>
    </lineage>
</organism>
<dbReference type="PANTHER" id="PTHR23502:SF75">
    <property type="entry name" value="MULTIDRUG RESISTANCE PROTEIN D"/>
    <property type="match status" value="1"/>
</dbReference>
<dbReference type="Proteomes" id="UP000190162">
    <property type="component" value="Unassembled WGS sequence"/>
</dbReference>
<dbReference type="InterPro" id="IPR020846">
    <property type="entry name" value="MFS_dom"/>
</dbReference>
<feature type="transmembrane region" description="Helical" evidence="5">
    <location>
        <begin position="162"/>
        <end position="184"/>
    </location>
</feature>
<feature type="domain" description="Major facilitator superfamily (MFS) profile" evidence="6">
    <location>
        <begin position="9"/>
        <end position="206"/>
    </location>
</feature>
<evidence type="ECO:0000256" key="2">
    <source>
        <dbReference type="ARBA" id="ARBA00022692"/>
    </source>
</evidence>
<reference evidence="8" key="1">
    <citation type="submission" date="2017-02" db="EMBL/GenBank/DDBJ databases">
        <authorList>
            <person name="Varghese N."/>
            <person name="Submissions S."/>
        </authorList>
    </citation>
    <scope>NUCLEOTIDE SEQUENCE [LARGE SCALE GENOMIC DNA]</scope>
    <source>
        <strain evidence="8">DSM 22720</strain>
    </source>
</reference>
<dbReference type="RefSeq" id="WP_244556613.1">
    <property type="nucleotide sequence ID" value="NZ_FUXU01000041.1"/>
</dbReference>
<accession>A0A1T4V1E1</accession>
<evidence type="ECO:0000256" key="4">
    <source>
        <dbReference type="ARBA" id="ARBA00023136"/>
    </source>
</evidence>
<evidence type="ECO:0000256" key="5">
    <source>
        <dbReference type="SAM" id="Phobius"/>
    </source>
</evidence>
<evidence type="ECO:0000259" key="6">
    <source>
        <dbReference type="PROSITE" id="PS50850"/>
    </source>
</evidence>
<comment type="subcellular location">
    <subcellularLocation>
        <location evidence="1">Membrane</location>
        <topology evidence="1">Multi-pass membrane protein</topology>
    </subcellularLocation>
</comment>
<dbReference type="EMBL" id="FUXU01000041">
    <property type="protein sequence ID" value="SKA58461.1"/>
    <property type="molecule type" value="Genomic_DNA"/>
</dbReference>
<dbReference type="SUPFAM" id="SSF103473">
    <property type="entry name" value="MFS general substrate transporter"/>
    <property type="match status" value="1"/>
</dbReference>
<dbReference type="PANTHER" id="PTHR23502">
    <property type="entry name" value="MAJOR FACILITATOR SUPERFAMILY"/>
    <property type="match status" value="1"/>
</dbReference>
<feature type="transmembrane region" description="Helical" evidence="5">
    <location>
        <begin position="45"/>
        <end position="63"/>
    </location>
</feature>
<dbReference type="PROSITE" id="PS50850">
    <property type="entry name" value="MFS"/>
    <property type="match status" value="1"/>
</dbReference>
<dbReference type="AlphaFoldDB" id="A0A1T4V1E1"/>
<feature type="transmembrane region" description="Helical" evidence="5">
    <location>
        <begin position="75"/>
        <end position="93"/>
    </location>
</feature>
<evidence type="ECO:0000256" key="3">
    <source>
        <dbReference type="ARBA" id="ARBA00022989"/>
    </source>
</evidence>
<dbReference type="PRINTS" id="PR01036">
    <property type="entry name" value="TCRTETB"/>
</dbReference>
<proteinExistence type="predicted"/>
<dbReference type="InterPro" id="IPR036259">
    <property type="entry name" value="MFS_trans_sf"/>
</dbReference>
<evidence type="ECO:0000256" key="1">
    <source>
        <dbReference type="ARBA" id="ARBA00004141"/>
    </source>
</evidence>
<dbReference type="GO" id="GO:0022857">
    <property type="term" value="F:transmembrane transporter activity"/>
    <property type="evidence" value="ECO:0007669"/>
    <property type="project" value="InterPro"/>
</dbReference>
<keyword evidence="8" id="KW-1185">Reference proteome</keyword>
<keyword evidence="4 5" id="KW-0472">Membrane</keyword>
<dbReference type="GO" id="GO:1990961">
    <property type="term" value="P:xenobiotic detoxification by transmembrane export across the plasma membrane"/>
    <property type="evidence" value="ECO:0007669"/>
    <property type="project" value="TreeGrafter"/>
</dbReference>
<protein>
    <submittedName>
        <fullName evidence="7">Major Facilitator Superfamily protein</fullName>
    </submittedName>
</protein>
<feature type="transmembrane region" description="Helical" evidence="5">
    <location>
        <begin position="99"/>
        <end position="122"/>
    </location>
</feature>
<dbReference type="Gene3D" id="1.20.1720.10">
    <property type="entry name" value="Multidrug resistance protein D"/>
    <property type="match status" value="1"/>
</dbReference>